<evidence type="ECO:0000256" key="1">
    <source>
        <dbReference type="SAM" id="MobiDB-lite"/>
    </source>
</evidence>
<evidence type="ECO:0000313" key="3">
    <source>
        <dbReference type="Proteomes" id="UP000253891"/>
    </source>
</evidence>
<keyword evidence="3" id="KW-1185">Reference proteome</keyword>
<feature type="compositionally biased region" description="Low complexity" evidence="1">
    <location>
        <begin position="47"/>
        <end position="64"/>
    </location>
</feature>
<protein>
    <submittedName>
        <fullName evidence="2">Uncharacterized protein</fullName>
    </submittedName>
</protein>
<feature type="region of interest" description="Disordered" evidence="1">
    <location>
        <begin position="28"/>
        <end position="64"/>
    </location>
</feature>
<dbReference type="RefSeq" id="WP_061993284.1">
    <property type="nucleotide sequence ID" value="NZ_DF968003.1"/>
</dbReference>
<dbReference type="Proteomes" id="UP000253891">
    <property type="component" value="Unassembled WGS sequence"/>
</dbReference>
<dbReference type="OrthoDB" id="2149853at2"/>
<gene>
    <name evidence="2" type="ORF">FFIC_260330</name>
</gene>
<proteinExistence type="predicted"/>
<reference evidence="2 3" key="1">
    <citation type="journal article" date="2015" name="BMC Genomics">
        <title>Comparative genomics of Fructobacillus spp. and Leuconostoc spp. reveals niche-specific evolution of Fructobacillus spp.</title>
        <authorList>
            <person name="Endo A."/>
            <person name="Tanizawa Y."/>
            <person name="Tanaka N."/>
            <person name="Maeno S."/>
            <person name="Kumar H."/>
            <person name="Shiwa Y."/>
            <person name="Okada S."/>
            <person name="Yoshikawa H."/>
            <person name="Dicks L."/>
            <person name="Nakagawa J."/>
            <person name="Arita M."/>
        </authorList>
    </citation>
    <scope>NUCLEOTIDE SEQUENCE [LARGE SCALE GENOMIC DNA]</scope>
    <source>
        <strain evidence="2 3">JCM 12225</strain>
    </source>
</reference>
<evidence type="ECO:0000313" key="2">
    <source>
        <dbReference type="EMBL" id="GAO99919.1"/>
    </source>
</evidence>
<name>A0A0K8MJ58_9LACO</name>
<feature type="compositionally biased region" description="Polar residues" evidence="1">
    <location>
        <begin position="36"/>
        <end position="46"/>
    </location>
</feature>
<sequence>MVKKVILIITSILAVGLLLDAAYSLGKNHHSHPNKEANQNTLSSQFSHTNDNSQTSSSNSDASATTFNALPQKIQLALLAYQELPSDYGTGRKSTYNVYMGDKDKIVINNTSASPGAGDAVAHSVLFTDNHNGTFTVSGIQSTGESAAAETAANSYWSAYKTKTAQQMLDDYQQHKVEINFVSGEMDLSKSNQAYPYLPTSQTSMPN</sequence>
<dbReference type="EMBL" id="DF968003">
    <property type="protein sequence ID" value="GAO99919.1"/>
    <property type="molecule type" value="Genomic_DNA"/>
</dbReference>
<organism evidence="2 3">
    <name type="scientific">Fructobacillus ficulneus</name>
    <dbReference type="NCBI Taxonomy" id="157463"/>
    <lineage>
        <taxon>Bacteria</taxon>
        <taxon>Bacillati</taxon>
        <taxon>Bacillota</taxon>
        <taxon>Bacilli</taxon>
        <taxon>Lactobacillales</taxon>
        <taxon>Lactobacillaceae</taxon>
        <taxon>Fructobacillus</taxon>
    </lineage>
</organism>
<dbReference type="AlphaFoldDB" id="A0A0K8MJ58"/>
<accession>A0A0K8MJ58</accession>